<evidence type="ECO:0008006" key="4">
    <source>
        <dbReference type="Google" id="ProtNLM"/>
    </source>
</evidence>
<protein>
    <recommendedName>
        <fullName evidence="4">Scaffolding protein</fullName>
    </recommendedName>
</protein>
<organism evidence="2 3">
    <name type="scientific">Phototrophicus methaneseepsis</name>
    <dbReference type="NCBI Taxonomy" id="2710758"/>
    <lineage>
        <taxon>Bacteria</taxon>
        <taxon>Bacillati</taxon>
        <taxon>Chloroflexota</taxon>
        <taxon>Candidatus Thermofontia</taxon>
        <taxon>Phototrophicales</taxon>
        <taxon>Phototrophicaceae</taxon>
        <taxon>Phototrophicus</taxon>
    </lineage>
</organism>
<dbReference type="EMBL" id="CP062983">
    <property type="protein sequence ID" value="QPC82108.1"/>
    <property type="molecule type" value="Genomic_DNA"/>
</dbReference>
<feature type="compositionally biased region" description="Basic and acidic residues" evidence="1">
    <location>
        <begin position="135"/>
        <end position="145"/>
    </location>
</feature>
<accession>A0A7S8IES2</accession>
<keyword evidence="3" id="KW-1185">Reference proteome</keyword>
<feature type="region of interest" description="Disordered" evidence="1">
    <location>
        <begin position="12"/>
        <end position="145"/>
    </location>
</feature>
<feature type="compositionally biased region" description="Basic residues" evidence="1">
    <location>
        <begin position="227"/>
        <end position="236"/>
    </location>
</feature>
<feature type="compositionally biased region" description="Basic and acidic residues" evidence="1">
    <location>
        <begin position="103"/>
        <end position="128"/>
    </location>
</feature>
<gene>
    <name evidence="2" type="ORF">G4Y79_20860</name>
</gene>
<feature type="region of interest" description="Disordered" evidence="1">
    <location>
        <begin position="189"/>
        <end position="236"/>
    </location>
</feature>
<dbReference type="RefSeq" id="WP_195170177.1">
    <property type="nucleotide sequence ID" value="NZ_CP062983.1"/>
</dbReference>
<evidence type="ECO:0000313" key="3">
    <source>
        <dbReference type="Proteomes" id="UP000594468"/>
    </source>
</evidence>
<dbReference type="AlphaFoldDB" id="A0A7S8IES2"/>
<dbReference type="KEGG" id="pmet:G4Y79_20860"/>
<dbReference type="Proteomes" id="UP000594468">
    <property type="component" value="Chromosome"/>
</dbReference>
<evidence type="ECO:0000256" key="1">
    <source>
        <dbReference type="SAM" id="MobiDB-lite"/>
    </source>
</evidence>
<sequence length="236" mass="25645">MWKNRLRFYYASDDAGNSGSGANGSGASTDDAGDGGGAAKDNPKDNSGKQPDGGPSDQPDSPPDWFMALGGNAETWKRVQDAREDAKKWRQKYGEVAESLDGGTERTSNEDTQPEPKKAAESAKKPGTDDATPGEVERLRQENQRLKAQQRIDALKLQIAEEMGLPASLAARLQGESADEIRQDAEELARVVTPQVNQRRRTTQTPGGSPATETDEQKRARLFGGNRGRRIFTTKD</sequence>
<evidence type="ECO:0000313" key="2">
    <source>
        <dbReference type="EMBL" id="QPC82108.1"/>
    </source>
</evidence>
<feature type="compositionally biased region" description="Low complexity" evidence="1">
    <location>
        <begin position="50"/>
        <end position="59"/>
    </location>
</feature>
<reference evidence="2 3" key="1">
    <citation type="submission" date="2020-02" db="EMBL/GenBank/DDBJ databases">
        <authorList>
            <person name="Zheng R.K."/>
            <person name="Sun C.M."/>
        </authorList>
    </citation>
    <scope>NUCLEOTIDE SEQUENCE [LARGE SCALE GENOMIC DNA]</scope>
    <source>
        <strain evidence="3">rifampicinis</strain>
    </source>
</reference>
<proteinExistence type="predicted"/>
<name>A0A7S8IES2_9CHLR</name>
<feature type="compositionally biased region" description="Basic and acidic residues" evidence="1">
    <location>
        <begin position="75"/>
        <end position="95"/>
    </location>
</feature>